<evidence type="ECO:0000313" key="3">
    <source>
        <dbReference type="EMBL" id="MFC3282588.1"/>
    </source>
</evidence>
<dbReference type="InterPro" id="IPR018821">
    <property type="entry name" value="DUF294_put_nucleoTrafse_sb-bd"/>
</dbReference>
<feature type="domain" description="DUF294" evidence="2">
    <location>
        <begin position="233"/>
        <end position="372"/>
    </location>
</feature>
<reference evidence="4" key="1">
    <citation type="journal article" date="2019" name="Int. J. Syst. Evol. Microbiol.">
        <title>The Global Catalogue of Microorganisms (GCM) 10K type strain sequencing project: providing services to taxonomists for standard genome sequencing and annotation.</title>
        <authorList>
            <consortium name="The Broad Institute Genomics Platform"/>
            <consortium name="The Broad Institute Genome Sequencing Center for Infectious Disease"/>
            <person name="Wu L."/>
            <person name="Ma J."/>
        </authorList>
    </citation>
    <scope>NUCLEOTIDE SEQUENCE [LARGE SCALE GENOMIC DNA]</scope>
    <source>
        <strain evidence="4">CECT 7698</strain>
    </source>
</reference>
<protein>
    <submittedName>
        <fullName evidence="3">DUF294 nucleotidyltransferase-like domain-containing protein</fullName>
    </submittedName>
</protein>
<dbReference type="RefSeq" id="WP_386771483.1">
    <property type="nucleotide sequence ID" value="NZ_JBHRUG010000005.1"/>
</dbReference>
<evidence type="ECO:0000313" key="4">
    <source>
        <dbReference type="Proteomes" id="UP001595579"/>
    </source>
</evidence>
<keyword evidence="4" id="KW-1185">Reference proteome</keyword>
<evidence type="ECO:0000259" key="2">
    <source>
        <dbReference type="Pfam" id="PF10335"/>
    </source>
</evidence>
<name>A0ABV7LJG0_9GAMM</name>
<evidence type="ECO:0000259" key="1">
    <source>
        <dbReference type="Pfam" id="PF03445"/>
    </source>
</evidence>
<dbReference type="CDD" id="cd05401">
    <property type="entry name" value="NT_GlnE_GlnD_like"/>
    <property type="match status" value="1"/>
</dbReference>
<feature type="domain" description="Protein-PII uridylyltransferase N-terminal" evidence="1">
    <location>
        <begin position="55"/>
        <end position="192"/>
    </location>
</feature>
<dbReference type="Proteomes" id="UP001595579">
    <property type="component" value="Unassembled WGS sequence"/>
</dbReference>
<dbReference type="InterPro" id="IPR005105">
    <property type="entry name" value="GlnD_Uridyltrans_N"/>
</dbReference>
<sequence>MRLLHRASPWRELFAGDSLPDTSHWPPLLAPLADALERLGPAPEPSAAKAWQVTLVEALLRLDLPAWRISQLISDHNDRLYRQAITDSLNDMQGTGWGEPPVGFCVLVLGSGARHESLLGPDQDNAMIIEDYPDARYLEIDGYFQALGERFTARLDEAGIPLCNGHVMARWPMWRKRLGEWCAQLRLWTAERRVKRVQQSNILLDFAPVYGAGALAEALRDEVIGLMPHAGLFLDEMATLLDETPVALDRRGRVSGDDEDAPHERTINLKRQGLLPLTSATRLLTMAHGGRGVDTRTRLAELVGLGVLEAAHAHALIAALGRLQAIILEAQLTSLAAGRAADGWVDVDALDEADHLLLRHDLQQIRALVKRAKAAPRGSRKL</sequence>
<organism evidence="3 4">
    <name type="scientific">Litchfieldella rifensis</name>
    <dbReference type="NCBI Taxonomy" id="762643"/>
    <lineage>
        <taxon>Bacteria</taxon>
        <taxon>Pseudomonadati</taxon>
        <taxon>Pseudomonadota</taxon>
        <taxon>Gammaproteobacteria</taxon>
        <taxon>Oceanospirillales</taxon>
        <taxon>Halomonadaceae</taxon>
        <taxon>Litchfieldella</taxon>
    </lineage>
</organism>
<dbReference type="Pfam" id="PF03445">
    <property type="entry name" value="DUF294"/>
    <property type="match status" value="1"/>
</dbReference>
<gene>
    <name evidence="3" type="ORF">ACFOEV_03075</name>
</gene>
<proteinExistence type="predicted"/>
<dbReference type="EMBL" id="JBHRUG010000005">
    <property type="protein sequence ID" value="MFC3282588.1"/>
    <property type="molecule type" value="Genomic_DNA"/>
</dbReference>
<accession>A0ABV7LJG0</accession>
<comment type="caution">
    <text evidence="3">The sequence shown here is derived from an EMBL/GenBank/DDBJ whole genome shotgun (WGS) entry which is preliminary data.</text>
</comment>
<dbReference type="Pfam" id="PF10335">
    <property type="entry name" value="DUF294_C"/>
    <property type="match status" value="1"/>
</dbReference>